<feature type="compositionally biased region" description="Polar residues" evidence="7">
    <location>
        <begin position="112"/>
        <end position="124"/>
    </location>
</feature>
<feature type="domain" description="DNA polymerase alpha subunit B OB" evidence="9">
    <location>
        <begin position="220"/>
        <end position="327"/>
    </location>
</feature>
<evidence type="ECO:0000259" key="8">
    <source>
        <dbReference type="Pfam" id="PF04042"/>
    </source>
</evidence>
<dbReference type="PIRSF" id="PIRSF018300">
    <property type="entry name" value="DNA_pol_alph_2"/>
    <property type="match status" value="1"/>
</dbReference>
<accession>A0A9P4S8I7</accession>
<dbReference type="FunFam" id="3.60.21.60:FF:000005">
    <property type="entry name" value="DNA polymerase alpha subunit B"/>
    <property type="match status" value="1"/>
</dbReference>
<dbReference type="EMBL" id="MU006097">
    <property type="protein sequence ID" value="KAF2838051.1"/>
    <property type="molecule type" value="Genomic_DNA"/>
</dbReference>
<feature type="compositionally biased region" description="Basic and acidic residues" evidence="7">
    <location>
        <begin position="76"/>
        <end position="90"/>
    </location>
</feature>
<sequence length="685" mass="75606">MTDVSEALNDLFSVPNTQLSEDVERELSSILRLHSISPQELFYKWESYSIKMGGDIRLDIKTARDLRKDIQEVLERESREKTARGQEKKKVAQTPRGATNSGDVYGMLGGLVSNTPRPSANGSTIKRKSNFETPAPKASKNRSGTSPRRSNVPFPMNGVHAINFDKRGDVGKLENEFNDHILTPESLPTPPMEPRIKLKANTDMGKFTYKTMAMKLSESSEILDERIDLFMDLVQVRHKLEDQDFGDPATQSTSEIVTVGRIASDTSNAKLQKANLLLETSRRAGRGRRVPLDVSSIKHYEFFPGQIVALRGQNASGDYFTVKEILSLPWLDPPASIPQDLVSLSTRLQTSIPDSDTAHPLTVLIAAGPYSTNDTLDFSPLRALCEIALSASADALILHGPFIDAEHPLVRTGSFTLPDDFPVSPDTATLSDLFRYHISTALTDLTSNLPSCSIILVPSVRDAVSHHTCWPQDRLPKRDLGLGKGVQSVTNPVTLSFNEFVVGMTSLDVLYTIRREECISEAAKTIDKGATMRRLAKQLIDQRSFFPIVPPTDREALAPMEGVKIAKGTNIKSESEEPVEGQEDEPGAEYLAPFGASLDVGYLKLGEWQNVRPDLLLAPSALDPCTVVVENVMVINPGTLAKRKGFGTYARMTILPRDVSDEELERGEMVGHKLFERAKVEIIKI</sequence>
<evidence type="ECO:0000256" key="2">
    <source>
        <dbReference type="ARBA" id="ARBA00007299"/>
    </source>
</evidence>
<dbReference type="GO" id="GO:0003677">
    <property type="term" value="F:DNA binding"/>
    <property type="evidence" value="ECO:0007669"/>
    <property type="project" value="InterPro"/>
</dbReference>
<dbReference type="Pfam" id="PF04042">
    <property type="entry name" value="DNA_pol_E_B"/>
    <property type="match status" value="1"/>
</dbReference>
<evidence type="ECO:0000256" key="4">
    <source>
        <dbReference type="ARBA" id="ARBA00022705"/>
    </source>
</evidence>
<comment type="similarity">
    <text evidence="2 6">Belongs to the DNA polymerase alpha subunit B family.</text>
</comment>
<dbReference type="AlphaFoldDB" id="A0A9P4S8I7"/>
<gene>
    <name evidence="10" type="ORF">M501DRAFT_1017084</name>
</gene>
<evidence type="ECO:0000259" key="9">
    <source>
        <dbReference type="Pfam" id="PF22062"/>
    </source>
</evidence>
<dbReference type="Proteomes" id="UP000799429">
    <property type="component" value="Unassembled WGS sequence"/>
</dbReference>
<dbReference type="GO" id="GO:0005658">
    <property type="term" value="C:alpha DNA polymerase:primase complex"/>
    <property type="evidence" value="ECO:0007669"/>
    <property type="project" value="TreeGrafter"/>
</dbReference>
<protein>
    <recommendedName>
        <fullName evidence="3 6">DNA polymerase alpha subunit B</fullName>
    </recommendedName>
</protein>
<keyword evidence="4 6" id="KW-0235">DNA replication</keyword>
<organism evidence="10 11">
    <name type="scientific">Patellaria atrata CBS 101060</name>
    <dbReference type="NCBI Taxonomy" id="1346257"/>
    <lineage>
        <taxon>Eukaryota</taxon>
        <taxon>Fungi</taxon>
        <taxon>Dikarya</taxon>
        <taxon>Ascomycota</taxon>
        <taxon>Pezizomycotina</taxon>
        <taxon>Dothideomycetes</taxon>
        <taxon>Dothideomycetes incertae sedis</taxon>
        <taxon>Patellariales</taxon>
        <taxon>Patellariaceae</taxon>
        <taxon>Patellaria</taxon>
    </lineage>
</organism>
<keyword evidence="11" id="KW-1185">Reference proteome</keyword>
<dbReference type="GO" id="GO:0006270">
    <property type="term" value="P:DNA replication initiation"/>
    <property type="evidence" value="ECO:0007669"/>
    <property type="project" value="TreeGrafter"/>
</dbReference>
<evidence type="ECO:0000313" key="10">
    <source>
        <dbReference type="EMBL" id="KAF2838051.1"/>
    </source>
</evidence>
<evidence type="ECO:0000256" key="3">
    <source>
        <dbReference type="ARBA" id="ARBA00018596"/>
    </source>
</evidence>
<feature type="region of interest" description="Disordered" evidence="7">
    <location>
        <begin position="76"/>
        <end position="159"/>
    </location>
</feature>
<evidence type="ECO:0000256" key="1">
    <source>
        <dbReference type="ARBA" id="ARBA00004123"/>
    </source>
</evidence>
<dbReference type="InterPro" id="IPR054300">
    <property type="entry name" value="OB_DPOA2"/>
</dbReference>
<dbReference type="InterPro" id="IPR007185">
    <property type="entry name" value="DNA_pol_a/d/e_bsu"/>
</dbReference>
<evidence type="ECO:0000313" key="11">
    <source>
        <dbReference type="Proteomes" id="UP000799429"/>
    </source>
</evidence>
<evidence type="ECO:0000256" key="7">
    <source>
        <dbReference type="SAM" id="MobiDB-lite"/>
    </source>
</evidence>
<name>A0A9P4S8I7_9PEZI</name>
<feature type="domain" description="DNA polymerase alpha/delta/epsilon subunit B" evidence="8">
    <location>
        <begin position="363"/>
        <end position="557"/>
    </location>
</feature>
<evidence type="ECO:0000256" key="5">
    <source>
        <dbReference type="ARBA" id="ARBA00023242"/>
    </source>
</evidence>
<comment type="function">
    <text evidence="6">Accessory subunit of the DNA polymerase alpha complex (also known as the alpha DNA polymerase-primase complex) which plays an essential role in the initiation of DNA synthesis.</text>
</comment>
<dbReference type="PANTHER" id="PTHR23061">
    <property type="entry name" value="DNA POLYMERASE 2 ALPHA 70 KDA SUBUNIT"/>
    <property type="match status" value="1"/>
</dbReference>
<keyword evidence="5 6" id="KW-0539">Nucleus</keyword>
<dbReference type="Pfam" id="PF22062">
    <property type="entry name" value="OB_DPOA2"/>
    <property type="match status" value="1"/>
</dbReference>
<reference evidence="10" key="1">
    <citation type="journal article" date="2020" name="Stud. Mycol.">
        <title>101 Dothideomycetes genomes: a test case for predicting lifestyles and emergence of pathogens.</title>
        <authorList>
            <person name="Haridas S."/>
            <person name="Albert R."/>
            <person name="Binder M."/>
            <person name="Bloem J."/>
            <person name="Labutti K."/>
            <person name="Salamov A."/>
            <person name="Andreopoulos B."/>
            <person name="Baker S."/>
            <person name="Barry K."/>
            <person name="Bills G."/>
            <person name="Bluhm B."/>
            <person name="Cannon C."/>
            <person name="Castanera R."/>
            <person name="Culley D."/>
            <person name="Daum C."/>
            <person name="Ezra D."/>
            <person name="Gonzalez J."/>
            <person name="Henrissat B."/>
            <person name="Kuo A."/>
            <person name="Liang C."/>
            <person name="Lipzen A."/>
            <person name="Lutzoni F."/>
            <person name="Magnuson J."/>
            <person name="Mondo S."/>
            <person name="Nolan M."/>
            <person name="Ohm R."/>
            <person name="Pangilinan J."/>
            <person name="Park H.-J."/>
            <person name="Ramirez L."/>
            <person name="Alfaro M."/>
            <person name="Sun H."/>
            <person name="Tritt A."/>
            <person name="Yoshinaga Y."/>
            <person name="Zwiers L.-H."/>
            <person name="Turgeon B."/>
            <person name="Goodwin S."/>
            <person name="Spatafora J."/>
            <person name="Crous P."/>
            <person name="Grigoriev I."/>
        </authorList>
    </citation>
    <scope>NUCLEOTIDE SEQUENCE</scope>
    <source>
        <strain evidence="10">CBS 101060</strain>
    </source>
</reference>
<dbReference type="InterPro" id="IPR016722">
    <property type="entry name" value="DNA_pol_alpha_bsu"/>
</dbReference>
<comment type="caution">
    <text evidence="10">The sequence shown here is derived from an EMBL/GenBank/DDBJ whole genome shotgun (WGS) entry which is preliminary data.</text>
</comment>
<proteinExistence type="inferred from homology"/>
<dbReference type="Gene3D" id="3.60.21.60">
    <property type="match status" value="2"/>
</dbReference>
<evidence type="ECO:0000256" key="6">
    <source>
        <dbReference type="PIRNR" id="PIRNR018300"/>
    </source>
</evidence>
<dbReference type="OrthoDB" id="336885at2759"/>
<comment type="subcellular location">
    <subcellularLocation>
        <location evidence="1 6">Nucleus</location>
    </subcellularLocation>
</comment>
<dbReference type="PANTHER" id="PTHR23061:SF12">
    <property type="entry name" value="DNA POLYMERASE ALPHA SUBUNIT B"/>
    <property type="match status" value="1"/>
</dbReference>